<feature type="compositionally biased region" description="Low complexity" evidence="2">
    <location>
        <begin position="1609"/>
        <end position="1626"/>
    </location>
</feature>
<dbReference type="EMBL" id="VBQZ03000004">
    <property type="protein sequence ID" value="MXQ80454.1"/>
    <property type="molecule type" value="Genomic_DNA"/>
</dbReference>
<evidence type="ECO:0000256" key="2">
    <source>
        <dbReference type="SAM" id="MobiDB-lite"/>
    </source>
</evidence>
<feature type="compositionally biased region" description="Basic and acidic residues" evidence="2">
    <location>
        <begin position="577"/>
        <end position="718"/>
    </location>
</feature>
<comment type="similarity">
    <text evidence="1">Belongs to the BCLAF1/THRAP3 family.</text>
</comment>
<feature type="compositionally biased region" description="Basic and acidic residues" evidence="2">
    <location>
        <begin position="1989"/>
        <end position="2059"/>
    </location>
</feature>
<feature type="region of interest" description="Disordered" evidence="2">
    <location>
        <begin position="1420"/>
        <end position="1646"/>
    </location>
</feature>
<feature type="compositionally biased region" description="Low complexity" evidence="2">
    <location>
        <begin position="1460"/>
        <end position="1469"/>
    </location>
</feature>
<feature type="compositionally biased region" description="Basic residues" evidence="2">
    <location>
        <begin position="2060"/>
        <end position="2073"/>
    </location>
</feature>
<organism evidence="3 4">
    <name type="scientific">Bos mutus</name>
    <name type="common">wild yak</name>
    <dbReference type="NCBI Taxonomy" id="72004"/>
    <lineage>
        <taxon>Eukaryota</taxon>
        <taxon>Metazoa</taxon>
        <taxon>Chordata</taxon>
        <taxon>Craniata</taxon>
        <taxon>Vertebrata</taxon>
        <taxon>Euteleostomi</taxon>
        <taxon>Mammalia</taxon>
        <taxon>Eutheria</taxon>
        <taxon>Laurasiatheria</taxon>
        <taxon>Artiodactyla</taxon>
        <taxon>Ruminantia</taxon>
        <taxon>Pecora</taxon>
        <taxon>Bovidae</taxon>
        <taxon>Bovinae</taxon>
        <taxon>Bos</taxon>
    </lineage>
</organism>
<feature type="compositionally biased region" description="Polar residues" evidence="2">
    <location>
        <begin position="750"/>
        <end position="765"/>
    </location>
</feature>
<feature type="compositionally biased region" description="Basic and acidic residues" evidence="2">
    <location>
        <begin position="126"/>
        <end position="147"/>
    </location>
</feature>
<evidence type="ECO:0000256" key="1">
    <source>
        <dbReference type="ARBA" id="ARBA00006481"/>
    </source>
</evidence>
<dbReference type="Pfam" id="PF05672">
    <property type="entry name" value="MAP7"/>
    <property type="match status" value="1"/>
</dbReference>
<dbReference type="GO" id="GO:0003677">
    <property type="term" value="F:DNA binding"/>
    <property type="evidence" value="ECO:0007669"/>
    <property type="project" value="TreeGrafter"/>
</dbReference>
<feature type="region of interest" description="Disordered" evidence="2">
    <location>
        <begin position="1"/>
        <end position="147"/>
    </location>
</feature>
<feature type="region of interest" description="Disordered" evidence="2">
    <location>
        <begin position="1308"/>
        <end position="1390"/>
    </location>
</feature>
<name>A0A6B0QXZ3_9CETA</name>
<feature type="compositionally biased region" description="Basic residues" evidence="2">
    <location>
        <begin position="1424"/>
        <end position="1446"/>
    </location>
</feature>
<feature type="compositionally biased region" description="Pro residues" evidence="2">
    <location>
        <begin position="560"/>
        <end position="569"/>
    </location>
</feature>
<evidence type="ECO:0000313" key="4">
    <source>
        <dbReference type="Proteomes" id="UP000322234"/>
    </source>
</evidence>
<feature type="compositionally biased region" description="Low complexity" evidence="2">
    <location>
        <begin position="450"/>
        <end position="472"/>
    </location>
</feature>
<dbReference type="PANTHER" id="PTHR15268">
    <property type="entry name" value="THRAP3/BCLAF1"/>
    <property type="match status" value="1"/>
</dbReference>
<protein>
    <recommendedName>
        <fullName evidence="5">Thyroid hormone receptor associated protein 3</fullName>
    </recommendedName>
</protein>
<dbReference type="GO" id="GO:0003712">
    <property type="term" value="F:transcription coregulator activity"/>
    <property type="evidence" value="ECO:0007669"/>
    <property type="project" value="TreeGrafter"/>
</dbReference>
<reference evidence="3" key="1">
    <citation type="submission" date="2019-10" db="EMBL/GenBank/DDBJ databases">
        <title>The sequence and de novo assembly of the wild yak genome.</title>
        <authorList>
            <person name="Liu Y."/>
        </authorList>
    </citation>
    <scope>NUCLEOTIDE SEQUENCE [LARGE SCALE GENOMIC DNA]</scope>
    <source>
        <strain evidence="3">WY2019</strain>
    </source>
</reference>
<feature type="compositionally biased region" description="Basic and acidic residues" evidence="2">
    <location>
        <begin position="1361"/>
        <end position="1378"/>
    </location>
</feature>
<feature type="compositionally biased region" description="Polar residues" evidence="2">
    <location>
        <begin position="1510"/>
        <end position="1523"/>
    </location>
</feature>
<dbReference type="InterPro" id="IPR029199">
    <property type="entry name" value="THRAP3_BCLAF1"/>
</dbReference>
<feature type="region of interest" description="Disordered" evidence="2">
    <location>
        <begin position="1960"/>
        <end position="2225"/>
    </location>
</feature>
<feature type="compositionally biased region" description="Low complexity" evidence="2">
    <location>
        <begin position="2077"/>
        <end position="2087"/>
    </location>
</feature>
<feature type="compositionally biased region" description="Basic and acidic residues" evidence="2">
    <location>
        <begin position="1791"/>
        <end position="1819"/>
    </location>
</feature>
<dbReference type="GO" id="GO:0015630">
    <property type="term" value="C:microtubule cytoskeleton"/>
    <property type="evidence" value="ECO:0007669"/>
    <property type="project" value="InterPro"/>
</dbReference>
<dbReference type="Pfam" id="PF15440">
    <property type="entry name" value="THRAP3_BCLAF1"/>
    <property type="match status" value="2"/>
</dbReference>
<feature type="compositionally biased region" description="Low complexity" evidence="2">
    <location>
        <begin position="327"/>
        <end position="343"/>
    </location>
</feature>
<dbReference type="GO" id="GO:0045944">
    <property type="term" value="P:positive regulation of transcription by RNA polymerase II"/>
    <property type="evidence" value="ECO:0007669"/>
    <property type="project" value="TreeGrafter"/>
</dbReference>
<dbReference type="Proteomes" id="UP000322234">
    <property type="component" value="Unassembled WGS sequence"/>
</dbReference>
<feature type="compositionally biased region" description="Pro residues" evidence="2">
    <location>
        <begin position="16"/>
        <end position="48"/>
    </location>
</feature>
<gene>
    <name evidence="3" type="ORF">E5288_WYG006447</name>
</gene>
<feature type="compositionally biased region" description="Basic and acidic residues" evidence="2">
    <location>
        <begin position="507"/>
        <end position="523"/>
    </location>
</feature>
<dbReference type="GO" id="GO:0016592">
    <property type="term" value="C:mediator complex"/>
    <property type="evidence" value="ECO:0007669"/>
    <property type="project" value="TreeGrafter"/>
</dbReference>
<comment type="caution">
    <text evidence="3">The sequence shown here is derived from an EMBL/GenBank/DDBJ whole genome shotgun (WGS) entry which is preliminary data.</text>
</comment>
<dbReference type="InterPro" id="IPR008604">
    <property type="entry name" value="MAP7_fam"/>
</dbReference>
<feature type="compositionally biased region" description="Basic and acidic residues" evidence="2">
    <location>
        <begin position="1838"/>
        <end position="1848"/>
    </location>
</feature>
<feature type="compositionally biased region" description="Basic and acidic residues" evidence="2">
    <location>
        <begin position="1470"/>
        <end position="1491"/>
    </location>
</feature>
<sequence>MESGSRSEPAMAARTPPEPRPSPEGDPSPPPPPPPTSTLVPDTPPDTPPAMKNTTSPKQLPLEPESPSELVGPRPAPQQEESPSSEVKTRGPTPPATGPRDARPPRRSSQPSPPAAPASDSPPTKQDVKKAGERHKLAKERREERAKYLAAKKAVWLEKEEKAKALREKQLQERRRRLEEQRLKAEQRRAALEERQRQKLEKNKERYEAAIQRSVKKTWAEIRQQRWSWAGALHHGSPGRKTSGSRCSVSAVNLPKHVDSIINKRLSKSSATLWNSPSRNRSLQLSPWESSIVDRLMTPTLSFLARSRSAVTLPRNGRDQGRGRGPGRAPSRGGAGASHASGPRPDRSHPSAAVPLCPRSASASPLTPCSAPRSGHRCAPAGERGDRRKASAGGSPAPARLRPEASPVSGWRRSALARERSLKKRQSLPASLRPRLSASNAEHSPKSKGRPSSPSTTSHRPASPCLSPGPGHALPPKPPSPRGTTASPKGRVRRKDEAKESPSVAGPEDKTQSKGKASDEREPAAPASPAPSPVPSPTPAQPPKEQPTEIPAETAVLTSPPAPAPPVTPSKPMAGTTDREEATRLLAEKRRQAREQREREEQERRLQAERDKRMREEQLAREAEARAEREAEARRREEQEAREKAQAEQEEQERLQKQKEEAEARSREEAERQRLEREKHFQREEQERQERRKRLEEIMKRTRKSEAAETKKQDRKEATANNSSPGIDPAKAVEARPAGLQKEELAPQEPQWSLPNKESSGSLVNGLQPLPAHQENGFSPKGPSGDKSLGRTPEALLPFAEAEAFLKKAVVQPPQVTGRPSNLKGHTLWQWNAFEDFCLDKQYDNYCWDNEIAVLLGFRVCWIAPLKVIVEVQSEAFHCSPVAIKINSALIRDLGIFGVKEREECSLQQPNRLEQHVGWALYWSDRSPQSHPPTEHRFLVAFGKNSVKTGLFGIWQPKASNLEEMVLIIFFLFCCAVYYEFSKRLNNAALLVGPFAAVTCRKNKRPDTVSLRSYVEIICLDFLNISEEKYNVKKLKNFSTELQNNFDFSVCSRIFYILPLVTVESRAVLTGLAGSGIGMLIFGELIFYYYCLCDKESGEGRGSFGLSKVIHSRNISAILGRHVSGRACFYFLHIGCNVDTEVRDEIRNAVNMLFKKSGLAVNACDSKRVMGLETVLSGGHRTTVVSVQDGGGGHFAAEEAKIGNWTEKLLGKDIPRLVTEKKPLNRNEPKESPNILKANQKNNVFSVFSFFCLCVALLPDPELLNIKDMLHGFKSRNENYKSGFPLAAMGWCLELYCLEILLEMSKTNKSKSGSRSSRSRSASRSRSRSFSKSRSRSRSVSRSRKRRLSSRSRSRSYSPAHNRERNHPRVYQNRDFRGHNRGYRRPYYFRGRNRGFYPWGQYNRGGYGNYRSNWQNYRQAYSPRRGRSRSRSPKRRSPSPRSRSHSRNSDKSSSDRSRRSSSSRSSSNHSRVESSKRKSAKEKKSSSKDSRPSQAAGDNQGDEAKEQPFSGGTSQDPKASESSKPWPDATTYSAGSASRASGVSELSPRERSPALKSPLQSVVVRRRSPRPSPVPKPSPPLSSTSQMGSTLQSGAGYQGGTHQGQFDHGSGSLSPSKKSPVGKSPPATGSTYGSSQKEEAAAPGGAAYTKRQVPHFPLSVFISPAGNLVVMCFSDAGLGDTKMKSDSFAPKTDTEKPFRGSQSPKRYKLRDDFEKKMADFHKEEMDDQDKDKAKGRKESEFDDEPKFMSKVIAGASKNQEEEKSGKWEGLVYAPPGKEKQRKTEELEEESFSERSKKEERGGSKRSESGHRGFVPEKNFRVTAYKAVQEKSSSPPPRKTSESREKLGAKGDFSTGKSSFSITREAQVNVRMDSFDEDLARPSGLLAQERKLCRDLVHSNKKEQEFRSIFQHIQSAQSQRSPSELFAQHIVTIVHHVKEHHFGSSGMTLHERFTKYLKRGSEQEAAKNKKSPEIHRRIDISPSTFRKHGLAHDEMKSPREPGYKAEGKYKDDPVDLRLDIERRKKHKERDLKRGKSRESVDSRDSSHSRERSAEKTEKTHKGSKKQKKHRRARDRSRSSSSSSQSSHSYKAEEYTEETEEREESTTGFDKSRLGTKDFVGPSERGGRARGTFKRSREEEWDPEYTPKSKKYYLHDDREGEGSEKWVSRGRGRGAFPRGRGRFMFRKSSTSPKWAHDKFSGEEGEIEDDESGTENREEKDNLQPTTE</sequence>
<evidence type="ECO:0008006" key="5">
    <source>
        <dbReference type="Google" id="ProtNLM"/>
    </source>
</evidence>
<feature type="region of interest" description="Disordered" evidence="2">
    <location>
        <begin position="180"/>
        <end position="204"/>
    </location>
</feature>
<proteinExistence type="inferred from homology"/>
<feature type="compositionally biased region" description="Acidic residues" evidence="2">
    <location>
        <begin position="2200"/>
        <end position="2210"/>
    </location>
</feature>
<feature type="compositionally biased region" description="Pro residues" evidence="2">
    <location>
        <begin position="526"/>
        <end position="545"/>
    </location>
</feature>
<feature type="compositionally biased region" description="Basic residues" evidence="2">
    <location>
        <begin position="1317"/>
        <end position="1354"/>
    </location>
</feature>
<feature type="region of interest" description="Disordered" evidence="2">
    <location>
        <begin position="1681"/>
        <end position="1857"/>
    </location>
</feature>
<feature type="compositionally biased region" description="Basic and acidic residues" evidence="2">
    <location>
        <begin position="1709"/>
        <end position="1747"/>
    </location>
</feature>
<dbReference type="GO" id="GO:0000226">
    <property type="term" value="P:microtubule cytoskeleton organization"/>
    <property type="evidence" value="ECO:0007669"/>
    <property type="project" value="InterPro"/>
</dbReference>
<evidence type="ECO:0000313" key="3">
    <source>
        <dbReference type="EMBL" id="MXQ80454.1"/>
    </source>
</evidence>
<keyword evidence="4" id="KW-1185">Reference proteome</keyword>
<feature type="compositionally biased region" description="Low complexity" evidence="2">
    <location>
        <begin position="1533"/>
        <end position="1544"/>
    </location>
</feature>
<dbReference type="PANTHER" id="PTHR15268:SF16">
    <property type="entry name" value="THYROID HORMONE RECEPTOR-ASSOCIATED PROTEIN 3"/>
    <property type="match status" value="1"/>
</dbReference>
<feature type="compositionally biased region" description="Basic and acidic residues" evidence="2">
    <location>
        <begin position="1960"/>
        <end position="1978"/>
    </location>
</feature>
<feature type="compositionally biased region" description="Pro residues" evidence="2">
    <location>
        <begin position="1570"/>
        <end position="1580"/>
    </location>
</feature>
<feature type="compositionally biased region" description="Polar residues" evidence="2">
    <location>
        <begin position="1586"/>
        <end position="1595"/>
    </location>
</feature>
<accession>A0A6B0QXZ3</accession>
<feature type="region of interest" description="Disordered" evidence="2">
    <location>
        <begin position="308"/>
        <end position="791"/>
    </location>
</feature>
<feature type="compositionally biased region" description="Basic and acidic residues" evidence="2">
    <location>
        <begin position="1447"/>
        <end position="1458"/>
    </location>
</feature>
<feature type="compositionally biased region" description="Basic and acidic residues" evidence="2">
    <location>
        <begin position="2151"/>
        <end position="2165"/>
    </location>
</feature>